<dbReference type="AlphaFoldDB" id="A0A368KUV2"/>
<feature type="active site" description="Nucleophile" evidence="5">
    <location>
        <position position="38"/>
    </location>
</feature>
<evidence type="ECO:0000313" key="8">
    <source>
        <dbReference type="Proteomes" id="UP000253562"/>
    </source>
</evidence>
<comment type="similarity">
    <text evidence="2 5">Belongs to the pseudouridine synthase TruB family. Type 1 subfamily.</text>
</comment>
<dbReference type="PANTHER" id="PTHR13767:SF2">
    <property type="entry name" value="PSEUDOURIDYLATE SYNTHASE TRUB1"/>
    <property type="match status" value="1"/>
</dbReference>
<dbReference type="CDD" id="cd02573">
    <property type="entry name" value="PseudoU_synth_EcTruB"/>
    <property type="match status" value="1"/>
</dbReference>
<sequence>MHGILNLNKPAGMTSRDVVNIVQRLIRPEKTGHAGTLDPLATGVLVCPVGHGTKLIEYVQQLPKTYVGTFQFGKQSDTEDIEGNVQTLSDPPQPTQAEIEAALPTFLGRISQVPPAFSALKVAGKRAYDLARQGKTVELAAREIEVYSLTLLDYTYPELKLEIVCGSGTYVRSLGRDLARSLGTAAVMSALERTAIGGFRVENALNPTTDFDRETIERAMLPTVEAVQALPQVTIGQEGILRLSQGKLISVEIEQSGSSSGPSEVAVVDAAGNLIAVVQPGKEGGWRSVKNFANDYL</sequence>
<protein>
    <recommendedName>
        <fullName evidence="5">tRNA pseudouridine synthase B</fullName>
        <ecNumber evidence="5">5.4.99.25</ecNumber>
    </recommendedName>
    <alternativeName>
        <fullName evidence="5">tRNA pseudouridine(55) synthase</fullName>
        <shortName evidence="5">Psi55 synthase</shortName>
    </alternativeName>
    <alternativeName>
        <fullName evidence="5">tRNA pseudouridylate synthase</fullName>
    </alternativeName>
    <alternativeName>
        <fullName evidence="5">tRNA-uridine isomerase</fullName>
    </alternativeName>
</protein>
<dbReference type="EMBL" id="QPEX01000010">
    <property type="protein sequence ID" value="RCS54203.1"/>
    <property type="molecule type" value="Genomic_DNA"/>
</dbReference>
<dbReference type="GO" id="GO:1990481">
    <property type="term" value="P:mRNA pseudouridine synthesis"/>
    <property type="evidence" value="ECO:0007669"/>
    <property type="project" value="TreeGrafter"/>
</dbReference>
<dbReference type="InterPro" id="IPR002501">
    <property type="entry name" value="PsdUridine_synth_N"/>
</dbReference>
<name>A0A368KUV2_9BACT</name>
<keyword evidence="3 5" id="KW-0819">tRNA processing</keyword>
<dbReference type="GO" id="GO:0031119">
    <property type="term" value="P:tRNA pseudouridine synthesis"/>
    <property type="evidence" value="ECO:0007669"/>
    <property type="project" value="UniProtKB-UniRule"/>
</dbReference>
<dbReference type="GO" id="GO:0160148">
    <property type="term" value="F:tRNA pseudouridine(55) synthase activity"/>
    <property type="evidence" value="ECO:0007669"/>
    <property type="project" value="UniProtKB-EC"/>
</dbReference>
<dbReference type="SUPFAM" id="SSF55120">
    <property type="entry name" value="Pseudouridine synthase"/>
    <property type="match status" value="1"/>
</dbReference>
<dbReference type="RefSeq" id="WP_114367269.1">
    <property type="nucleotide sequence ID" value="NZ_QPEX01000010.1"/>
</dbReference>
<evidence type="ECO:0000256" key="5">
    <source>
        <dbReference type="HAMAP-Rule" id="MF_01080"/>
    </source>
</evidence>
<dbReference type="InterPro" id="IPR014780">
    <property type="entry name" value="tRNA_psdUridine_synth_TruB"/>
</dbReference>
<dbReference type="Proteomes" id="UP000253562">
    <property type="component" value="Unassembled WGS sequence"/>
</dbReference>
<dbReference type="HAMAP" id="MF_01080">
    <property type="entry name" value="TruB_bact"/>
    <property type="match status" value="1"/>
</dbReference>
<dbReference type="NCBIfam" id="TIGR00431">
    <property type="entry name" value="TruB"/>
    <property type="match status" value="1"/>
</dbReference>
<accession>A0A368KUV2</accession>
<evidence type="ECO:0000259" key="6">
    <source>
        <dbReference type="Pfam" id="PF01509"/>
    </source>
</evidence>
<comment type="caution">
    <text evidence="7">The sequence shown here is derived from an EMBL/GenBank/DDBJ whole genome shotgun (WGS) entry which is preliminary data.</text>
</comment>
<dbReference type="Gene3D" id="3.30.2350.10">
    <property type="entry name" value="Pseudouridine synthase"/>
    <property type="match status" value="1"/>
</dbReference>
<dbReference type="EC" id="5.4.99.25" evidence="5"/>
<dbReference type="InterPro" id="IPR020103">
    <property type="entry name" value="PsdUridine_synth_cat_dom_sf"/>
</dbReference>
<evidence type="ECO:0000256" key="1">
    <source>
        <dbReference type="ARBA" id="ARBA00000385"/>
    </source>
</evidence>
<organism evidence="7 8">
    <name type="scientific">Bremerella cremea</name>
    <dbReference type="NCBI Taxonomy" id="1031537"/>
    <lineage>
        <taxon>Bacteria</taxon>
        <taxon>Pseudomonadati</taxon>
        <taxon>Planctomycetota</taxon>
        <taxon>Planctomycetia</taxon>
        <taxon>Pirellulales</taxon>
        <taxon>Pirellulaceae</taxon>
        <taxon>Bremerella</taxon>
    </lineage>
</organism>
<keyword evidence="4 5" id="KW-0413">Isomerase</keyword>
<dbReference type="Pfam" id="PF01509">
    <property type="entry name" value="TruB_N"/>
    <property type="match status" value="1"/>
</dbReference>
<comment type="catalytic activity">
    <reaction evidence="1 5">
        <text>uridine(55) in tRNA = pseudouridine(55) in tRNA</text>
        <dbReference type="Rhea" id="RHEA:42532"/>
        <dbReference type="Rhea" id="RHEA-COMP:10101"/>
        <dbReference type="Rhea" id="RHEA-COMP:10102"/>
        <dbReference type="ChEBI" id="CHEBI:65314"/>
        <dbReference type="ChEBI" id="CHEBI:65315"/>
        <dbReference type="EC" id="5.4.99.25"/>
    </reaction>
</comment>
<proteinExistence type="inferred from homology"/>
<gene>
    <name evidence="5 7" type="primary">truB</name>
    <name evidence="7" type="ORF">DTL42_03380</name>
</gene>
<feature type="domain" description="Pseudouridine synthase II N-terminal" evidence="6">
    <location>
        <begin position="24"/>
        <end position="171"/>
    </location>
</feature>
<comment type="function">
    <text evidence="5">Responsible for synthesis of pseudouridine from uracil-55 in the psi GC loop of transfer RNAs.</text>
</comment>
<evidence type="ECO:0000313" key="7">
    <source>
        <dbReference type="EMBL" id="RCS54203.1"/>
    </source>
</evidence>
<reference evidence="7 8" key="1">
    <citation type="submission" date="2018-07" db="EMBL/GenBank/DDBJ databases">
        <title>Comparative genomes isolates from brazilian mangrove.</title>
        <authorList>
            <person name="De Araujo J.E."/>
            <person name="Taketani R.G."/>
            <person name="Silva M.C.P."/>
            <person name="Lourenco M.V."/>
            <person name="Oliveira V.M."/>
            <person name="Andreote F.D."/>
        </authorList>
    </citation>
    <scope>NUCLEOTIDE SEQUENCE [LARGE SCALE GENOMIC DNA]</scope>
    <source>
        <strain evidence="7 8">HEX PRIS-MGV</strain>
    </source>
</reference>
<dbReference type="GO" id="GO:0003723">
    <property type="term" value="F:RNA binding"/>
    <property type="evidence" value="ECO:0007669"/>
    <property type="project" value="InterPro"/>
</dbReference>
<evidence type="ECO:0000256" key="2">
    <source>
        <dbReference type="ARBA" id="ARBA00005642"/>
    </source>
</evidence>
<dbReference type="PANTHER" id="PTHR13767">
    <property type="entry name" value="TRNA-PSEUDOURIDINE SYNTHASE"/>
    <property type="match status" value="1"/>
</dbReference>
<evidence type="ECO:0000256" key="3">
    <source>
        <dbReference type="ARBA" id="ARBA00022694"/>
    </source>
</evidence>
<dbReference type="OrthoDB" id="9802309at2"/>
<evidence type="ECO:0000256" key="4">
    <source>
        <dbReference type="ARBA" id="ARBA00023235"/>
    </source>
</evidence>